<dbReference type="EMBL" id="CP004387">
    <property type="protein sequence ID" value="AJD47774.1"/>
    <property type="molecule type" value="Genomic_DNA"/>
</dbReference>
<organism evidence="1 2">
    <name type="scientific">Isoalcanivorax pacificus W11-5</name>
    <dbReference type="NCBI Taxonomy" id="391936"/>
    <lineage>
        <taxon>Bacteria</taxon>
        <taxon>Pseudomonadati</taxon>
        <taxon>Pseudomonadota</taxon>
        <taxon>Gammaproteobacteria</taxon>
        <taxon>Oceanospirillales</taxon>
        <taxon>Alcanivoracaceae</taxon>
        <taxon>Isoalcanivorax</taxon>
    </lineage>
</organism>
<keyword evidence="2" id="KW-1185">Reference proteome</keyword>
<dbReference type="InterPro" id="IPR036388">
    <property type="entry name" value="WH-like_DNA-bd_sf"/>
</dbReference>
<dbReference type="OrthoDB" id="8449527at2"/>
<proteinExistence type="predicted"/>
<dbReference type="AlphaFoldDB" id="A0A0B4XHX8"/>
<evidence type="ECO:0000313" key="1">
    <source>
        <dbReference type="EMBL" id="AJD47774.1"/>
    </source>
</evidence>
<sequence>MKALNIGIMPREQFQRRALLIASGKLKPKRDEPKIWFGSIKSLSQVLSEQNMLLLKLICEHQPETLMELAELSGRHRGNLSRTLKTMERYGIVELKRQRHTIKPIAKASQFTIHYDIHCA</sequence>
<dbReference type="SUPFAM" id="SSF46785">
    <property type="entry name" value="Winged helix' DNA-binding domain"/>
    <property type="match status" value="1"/>
</dbReference>
<dbReference type="Pfam" id="PF25212">
    <property type="entry name" value="HVO_A0114"/>
    <property type="match status" value="1"/>
</dbReference>
<dbReference type="InterPro" id="IPR036390">
    <property type="entry name" value="WH_DNA-bd_sf"/>
</dbReference>
<dbReference type="Proteomes" id="UP000006764">
    <property type="component" value="Chromosome"/>
</dbReference>
<reference evidence="1 2" key="1">
    <citation type="journal article" date="2012" name="J. Bacteriol.">
        <title>Genome sequence of an alkane-degrading bacterium, Alcanivorax pacificus type strain W11-5, isolated from deep sea sediment.</title>
        <authorList>
            <person name="Lai Q."/>
            <person name="Shao Z."/>
        </authorList>
    </citation>
    <scope>NUCLEOTIDE SEQUENCE [LARGE SCALE GENOMIC DNA]</scope>
    <source>
        <strain evidence="1 2">W11-5</strain>
    </source>
</reference>
<dbReference type="RefSeq" id="WP_008738870.1">
    <property type="nucleotide sequence ID" value="NZ_CP004387.1"/>
</dbReference>
<accession>A0A0B4XHX8</accession>
<dbReference type="STRING" id="391936.S7S_06790"/>
<gene>
    <name evidence="1" type="ORF">S7S_06790</name>
</gene>
<dbReference type="Gene3D" id="1.10.10.10">
    <property type="entry name" value="Winged helix-like DNA-binding domain superfamily/Winged helix DNA-binding domain"/>
    <property type="match status" value="1"/>
</dbReference>
<evidence type="ECO:0008006" key="3">
    <source>
        <dbReference type="Google" id="ProtNLM"/>
    </source>
</evidence>
<name>A0A0B4XHX8_9GAMM</name>
<dbReference type="KEGG" id="apac:S7S_06790"/>
<evidence type="ECO:0000313" key="2">
    <source>
        <dbReference type="Proteomes" id="UP000006764"/>
    </source>
</evidence>
<dbReference type="HOGENOM" id="CLU_130787_2_0_6"/>
<protein>
    <recommendedName>
        <fullName evidence="3">HTH marR-type domain-containing protein</fullName>
    </recommendedName>
</protein>